<feature type="domain" description="Copper-binding protein MbnP-like" evidence="1">
    <location>
        <begin position="39"/>
        <end position="221"/>
    </location>
</feature>
<protein>
    <recommendedName>
        <fullName evidence="1">Copper-binding protein MbnP-like domain-containing protein</fullName>
    </recommendedName>
</protein>
<dbReference type="PROSITE" id="PS51257">
    <property type="entry name" value="PROKAR_LIPOPROTEIN"/>
    <property type="match status" value="1"/>
</dbReference>
<dbReference type="InterPro" id="IPR046863">
    <property type="entry name" value="MbnP-like_dom"/>
</dbReference>
<evidence type="ECO:0000313" key="2">
    <source>
        <dbReference type="EMBL" id="CCG00620.1"/>
    </source>
</evidence>
<reference evidence="2" key="2">
    <citation type="submission" date="2012-02" db="EMBL/GenBank/DDBJ databases">
        <authorList>
            <person name="Genoscope - CEA"/>
        </authorList>
    </citation>
    <scope>NUCLEOTIDE SEQUENCE</scope>
</reference>
<sequence length="253" mass="28393">MKKHILIIVIIIGLVSCSSDDGNQPIPDILISVTNSQNWDSENVTASDLGTTEFTDENGEILIIERLRYLISKVILTNSYGDEIEIGNYKLVDLTDNNTLNYATNIVVPPGTYTGISFVYGFNEEDNMDQVYLDLNTASWNWPEMLGGGYHFMQLDGTFTSPTNQSPLPFNYHNGTARISEGVFEQNFIRVNVDGLSIDSNTNIDIKMNLAEWFKNPKTWDLNVLNTGLMGNYDAQREMNENGQSVFSVYLGD</sequence>
<proteinExistence type="predicted"/>
<dbReference type="Pfam" id="PF20243">
    <property type="entry name" value="MbnP"/>
    <property type="match status" value="1"/>
</dbReference>
<organism evidence="2">
    <name type="scientific">uncultured Flavobacteriia bacterium</name>
    <dbReference type="NCBI Taxonomy" id="212695"/>
    <lineage>
        <taxon>Bacteria</taxon>
        <taxon>Pseudomonadati</taxon>
        <taxon>Bacteroidota</taxon>
        <taxon>Flavobacteriia</taxon>
        <taxon>environmental samples</taxon>
    </lineage>
</organism>
<reference evidence="2" key="1">
    <citation type="journal article" date="2012" name="Environ. Microbiol.">
        <title>Genomic content of uncultured Bacteroidetes from contrasting oceanic provinces in the North Atlantic Ocean.</title>
        <authorList>
            <person name="Gomez-Pereira P.R."/>
            <person name="Schuler M."/>
            <person name="Fuchs B.M."/>
            <person name="Bennke C."/>
            <person name="Teeling H."/>
            <person name="Waldmann J."/>
            <person name="Richter M."/>
            <person name="Barbe V."/>
            <person name="Bataille E."/>
            <person name="Glockner F.O."/>
            <person name="Amann R."/>
        </authorList>
    </citation>
    <scope>NUCLEOTIDE SEQUENCE</scope>
</reference>
<name>H6RHV9_9BACT</name>
<evidence type="ECO:0000259" key="1">
    <source>
        <dbReference type="Pfam" id="PF20243"/>
    </source>
</evidence>
<accession>H6RHV9</accession>
<dbReference type="AlphaFoldDB" id="H6RHV9"/>
<gene>
    <name evidence="2" type="ORF">VIS_S3DIC30021</name>
</gene>
<dbReference type="EMBL" id="FO117613">
    <property type="protein sequence ID" value="CCG00620.1"/>
    <property type="molecule type" value="Genomic_DNA"/>
</dbReference>